<dbReference type="RefSeq" id="WP_188751489.1">
    <property type="nucleotide sequence ID" value="NZ_BMIK01000009.1"/>
</dbReference>
<comment type="caution">
    <text evidence="1">The sequence shown here is derived from an EMBL/GenBank/DDBJ whole genome shotgun (WGS) entry which is preliminary data.</text>
</comment>
<reference evidence="2" key="1">
    <citation type="journal article" date="2019" name="Int. J. Syst. Evol. Microbiol.">
        <title>The Global Catalogue of Microorganisms (GCM) 10K type strain sequencing project: providing services to taxonomists for standard genome sequencing and annotation.</title>
        <authorList>
            <consortium name="The Broad Institute Genomics Platform"/>
            <consortium name="The Broad Institute Genome Sequencing Center for Infectious Disease"/>
            <person name="Wu L."/>
            <person name="Ma J."/>
        </authorList>
    </citation>
    <scope>NUCLEOTIDE SEQUENCE [LARGE SCALE GENOMIC DNA]</scope>
    <source>
        <strain evidence="2">CGMCC 1.15342</strain>
    </source>
</reference>
<keyword evidence="2" id="KW-1185">Reference proteome</keyword>
<gene>
    <name evidence="1" type="ORF">GCM10011386_26590</name>
</gene>
<organism evidence="1 2">
    <name type="scientific">Parapedobacter defluvii</name>
    <dbReference type="NCBI Taxonomy" id="2045106"/>
    <lineage>
        <taxon>Bacteria</taxon>
        <taxon>Pseudomonadati</taxon>
        <taxon>Bacteroidota</taxon>
        <taxon>Sphingobacteriia</taxon>
        <taxon>Sphingobacteriales</taxon>
        <taxon>Sphingobacteriaceae</taxon>
        <taxon>Parapedobacter</taxon>
    </lineage>
</organism>
<name>A0ABQ1M1L6_9SPHI</name>
<dbReference type="EMBL" id="BMIK01000009">
    <property type="protein sequence ID" value="GGC33197.1"/>
    <property type="molecule type" value="Genomic_DNA"/>
</dbReference>
<evidence type="ECO:0000313" key="1">
    <source>
        <dbReference type="EMBL" id="GGC33197.1"/>
    </source>
</evidence>
<evidence type="ECO:0000313" key="2">
    <source>
        <dbReference type="Proteomes" id="UP000597338"/>
    </source>
</evidence>
<accession>A0ABQ1M1L6</accession>
<proteinExistence type="predicted"/>
<protein>
    <submittedName>
        <fullName evidence="1">Uncharacterized protein</fullName>
    </submittedName>
</protein>
<sequence>MTTIQKQMQLPSKEQLLRACIAKQRALIADFNRGIRELDGGGSTEYGADQPGLVEEVALRHRQLTDQLLFAREELKVLEGMHLWLEERYDEVQLGSVVATDKGLFYISVSIERFEVDGTPFIGISPQSPLYRAMAGKKKGDSFAFGTEVYQILEIC</sequence>
<dbReference type="Proteomes" id="UP000597338">
    <property type="component" value="Unassembled WGS sequence"/>
</dbReference>